<sequence>MSGTGLHLGRLSPAAAIRPPSDSSWAQGALLDANFQEGRYRFNGVSYATETDFLIAAGGTPYGKTVAFKPYSSPDSPELITNGDFQQLELAGWNQIVNGTSTATALPGAARLFSDGTTGVGGGGAGITQPIMTTEGAAYSVTYTVSGGTTNFRIGGTTGETAPGAAGGTRGPGIHTDTFSARGPISHFYAFRASAGTTMVSDVSVKPCLPLEGLSGSGMTIEIAAKTPPSPTAREVLWSCGHLMTADPGDETLVAYQLDGSLVVEVRAASHVQAALNLGTVAPETRFFIRAGFAANAFFAQLDDGKAVHDDLGVLPGLAVMRLGHSFHGQVWNGEIERLTLYRESGVEAFYSLIPNLIRCEGDSFMTHGHGGGPAGSIISRLESITDRTVMTTASGNSTMPEISERLSSTEFRHLRPKTTVIWDGSENPVDTLSQVAPYCESLATGLRQIGHQRFVIIPACANLLETDMTISDAIRDELKARWPHNVLDWRDRLDLDPNGAPAREMFRDPDLDATHLSGTAMEIMAAAIANFITAKGW</sequence>
<evidence type="ECO:0000313" key="2">
    <source>
        <dbReference type="Proteomes" id="UP000601789"/>
    </source>
</evidence>
<evidence type="ECO:0008006" key="3">
    <source>
        <dbReference type="Google" id="ProtNLM"/>
    </source>
</evidence>
<dbReference type="InterPro" id="IPR036514">
    <property type="entry name" value="SGNH_hydro_sf"/>
</dbReference>
<proteinExistence type="predicted"/>
<accession>A0ABS0S7E7</accession>
<dbReference type="Proteomes" id="UP000601789">
    <property type="component" value="Unassembled WGS sequence"/>
</dbReference>
<gene>
    <name evidence="1" type="ORF">IOD40_00875</name>
</gene>
<dbReference type="SUPFAM" id="SSF52266">
    <property type="entry name" value="SGNH hydrolase"/>
    <property type="match status" value="1"/>
</dbReference>
<comment type="caution">
    <text evidence="1">The sequence shown here is derived from an EMBL/GenBank/DDBJ whole genome shotgun (WGS) entry which is preliminary data.</text>
</comment>
<organism evidence="1 2">
    <name type="scientific">Aquamicrobium zhengzhouense</name>
    <dbReference type="NCBI Taxonomy" id="2781738"/>
    <lineage>
        <taxon>Bacteria</taxon>
        <taxon>Pseudomonadati</taxon>
        <taxon>Pseudomonadota</taxon>
        <taxon>Alphaproteobacteria</taxon>
        <taxon>Hyphomicrobiales</taxon>
        <taxon>Phyllobacteriaceae</taxon>
        <taxon>Aquamicrobium</taxon>
    </lineage>
</organism>
<evidence type="ECO:0000313" key="1">
    <source>
        <dbReference type="EMBL" id="MBI1619220.1"/>
    </source>
</evidence>
<name>A0ABS0S7E7_9HYPH</name>
<keyword evidence="2" id="KW-1185">Reference proteome</keyword>
<dbReference type="EMBL" id="JADGMQ010000001">
    <property type="protein sequence ID" value="MBI1619220.1"/>
    <property type="molecule type" value="Genomic_DNA"/>
</dbReference>
<dbReference type="Gene3D" id="3.40.50.1110">
    <property type="entry name" value="SGNH hydrolase"/>
    <property type="match status" value="1"/>
</dbReference>
<reference evidence="1 2" key="1">
    <citation type="submission" date="2020-10" db="EMBL/GenBank/DDBJ databases">
        <title>Aquamicrobium zhengzhouensis sp. nov., a exopolysaccharide producing bacterium isolated from farmland soil.</title>
        <authorList>
            <person name="Wang X."/>
        </authorList>
    </citation>
    <scope>NUCLEOTIDE SEQUENCE [LARGE SCALE GENOMIC DNA]</scope>
    <source>
        <strain evidence="2">cd-1</strain>
    </source>
</reference>
<dbReference type="RefSeq" id="WP_198473348.1">
    <property type="nucleotide sequence ID" value="NZ_JADGMQ010000001.1"/>
</dbReference>
<protein>
    <recommendedName>
        <fullName evidence="3">SGNH hydrolase-type esterase domain-containing protein</fullName>
    </recommendedName>
</protein>